<dbReference type="InterPro" id="IPR044922">
    <property type="entry name" value="DUF2063_N_sf"/>
</dbReference>
<keyword evidence="3" id="KW-1185">Reference proteome</keyword>
<feature type="domain" description="Putative DNA-binding" evidence="1">
    <location>
        <begin position="5"/>
        <end position="87"/>
    </location>
</feature>
<evidence type="ECO:0000313" key="2">
    <source>
        <dbReference type="EMBL" id="MFD3266597.1"/>
    </source>
</evidence>
<dbReference type="EMBL" id="JAOTJD010000069">
    <property type="protein sequence ID" value="MFD3266597.1"/>
    <property type="molecule type" value="Genomic_DNA"/>
</dbReference>
<organism evidence="2 3">
    <name type="scientific">Phenylobacterium ferrooxidans</name>
    <dbReference type="NCBI Taxonomy" id="2982689"/>
    <lineage>
        <taxon>Bacteria</taxon>
        <taxon>Pseudomonadati</taxon>
        <taxon>Pseudomonadota</taxon>
        <taxon>Alphaproteobacteria</taxon>
        <taxon>Caulobacterales</taxon>
        <taxon>Caulobacteraceae</taxon>
        <taxon>Phenylobacterium</taxon>
    </lineage>
</organism>
<gene>
    <name evidence="2" type="ORF">OCL97_21875</name>
</gene>
<dbReference type="Gene3D" id="1.10.150.690">
    <property type="entry name" value="DUF2063"/>
    <property type="match status" value="1"/>
</dbReference>
<evidence type="ECO:0000259" key="1">
    <source>
        <dbReference type="Pfam" id="PF09836"/>
    </source>
</evidence>
<comment type="caution">
    <text evidence="2">The sequence shown here is derived from an EMBL/GenBank/DDBJ whole genome shotgun (WGS) entry which is preliminary data.</text>
</comment>
<dbReference type="Pfam" id="PF09836">
    <property type="entry name" value="DUF2063"/>
    <property type="match status" value="1"/>
</dbReference>
<reference evidence="2 3" key="1">
    <citation type="submission" date="2022-09" db="EMBL/GenBank/DDBJ databases">
        <title>New species of Phenylobacterium.</title>
        <authorList>
            <person name="Mieszkin S."/>
        </authorList>
    </citation>
    <scope>NUCLEOTIDE SEQUENCE [LARGE SCALE GENOMIC DNA]</scope>
    <source>
        <strain evidence="2 3">HK31-G</strain>
    </source>
</reference>
<dbReference type="RefSeq" id="WP_377371829.1">
    <property type="nucleotide sequence ID" value="NZ_JAOTJD010000069.1"/>
</dbReference>
<protein>
    <submittedName>
        <fullName evidence="2">DNA-binding domain-containing protein</fullName>
    </submittedName>
</protein>
<dbReference type="GO" id="GO:0003677">
    <property type="term" value="F:DNA binding"/>
    <property type="evidence" value="ECO:0007669"/>
    <property type="project" value="UniProtKB-KW"/>
</dbReference>
<dbReference type="Proteomes" id="UP001598130">
    <property type="component" value="Unassembled WGS sequence"/>
</dbReference>
<keyword evidence="2" id="KW-0238">DNA-binding</keyword>
<name>A0ABW6CU43_9CAUL</name>
<dbReference type="InterPro" id="IPR018640">
    <property type="entry name" value="DUF2063"/>
</dbReference>
<proteinExistence type="predicted"/>
<evidence type="ECO:0000313" key="3">
    <source>
        <dbReference type="Proteomes" id="UP001598130"/>
    </source>
</evidence>
<sequence length="255" mass="27064">MNLARQEAFCAALHGAGSLAGTPEPRLDIHRNNRMASLAAALAIGFPATLSIVGEEYFHAMAREFIQASPPREPVLLAYGDGLPDFIAAFPPAADIPYLADVARIEAAVTRAYHAQDLLPLGADELQWLNGEGALDVRLRLHAAVFVLRSPFPAATLWEHNLAADWVPVEDWRAEDVVVCRPQMDVLVRVLPPGAADFLQALMDGHSLGDAAARVESDDFDLPAALAFAFAQGLARPGVDTGPGAGEADVFGGAI</sequence>
<accession>A0ABW6CU43</accession>